<protein>
    <submittedName>
        <fullName evidence="1">Acid protease</fullName>
    </submittedName>
</protein>
<reference evidence="1" key="1">
    <citation type="submission" date="2021-02" db="EMBL/GenBank/DDBJ databases">
        <authorList>
            <consortium name="DOE Joint Genome Institute"/>
            <person name="Ahrendt S."/>
            <person name="Looney B.P."/>
            <person name="Miyauchi S."/>
            <person name="Morin E."/>
            <person name="Drula E."/>
            <person name="Courty P.E."/>
            <person name="Chicoki N."/>
            <person name="Fauchery L."/>
            <person name="Kohler A."/>
            <person name="Kuo A."/>
            <person name="Labutti K."/>
            <person name="Pangilinan J."/>
            <person name="Lipzen A."/>
            <person name="Riley R."/>
            <person name="Andreopoulos W."/>
            <person name="He G."/>
            <person name="Johnson J."/>
            <person name="Barry K.W."/>
            <person name="Grigoriev I.V."/>
            <person name="Nagy L."/>
            <person name="Hibbett D."/>
            <person name="Henrissat B."/>
            <person name="Matheny P.B."/>
            <person name="Labbe J."/>
            <person name="Martin F."/>
        </authorList>
    </citation>
    <scope>NUCLEOTIDE SEQUENCE</scope>
    <source>
        <strain evidence="1">FP105234-sp</strain>
    </source>
</reference>
<name>A0ACB8S8M1_9AGAM</name>
<evidence type="ECO:0000313" key="2">
    <source>
        <dbReference type="Proteomes" id="UP000814033"/>
    </source>
</evidence>
<sequence length="704" mass="76381">MLALNPFGTLVLCLHLLSLCATARQVARHSETPDVTLRQRTGLEAVSDVNDTSYEIYITLNGQPFFVQIDTGSTDLFVVGSVVNATDLGANTSIPLDGGTFSGPIKAATLELAGLTVQNQAFLEVPVSDDFPEGHGLIGLAPFFESTILGALEALNSSLPTDGFPALNRLFGQNASLSPFFTVLLGRTDDPDESPIGELTIGEAIPGYEKILEQPKVDVVQVDPANQHWQVLLDEDGILGPDGQAIETLTGVSHPKNKKQLTAVFDTGFSLPQVPPTVAEAIYSRIPGARFSYNNDTWVVPCTAEVNLTFKIAGQSYPVHPLDTTLDVHRFEDALGLTDVNPGECVGLFQPDTDNSTGIDVILGMAFLRNVYLLFNEGHWAFPNSTNGSTPFVQLLSTTNSTAHQDFVNVRLNGTDTTDQQHLLPPANASSTSTSTYHTHSEAETYMISTSFAWTWTPAGTPSATPTVTSVHAHADLAEDLAAGPSTHRAIPTYTHEFGLSTHRAIPTYTHEFVPSFHTLALPSTHRAIFPTNTHASIPPFHTPAPQNPPPQNNQETAKEVLAKVKSSSKKTIIIFVVIVVVLLVAAVCVWLYLRHRNKTRSEEDGAPSGGRSEDYQKLDAPAPAGDMEQVQGYGGDERETAQEQSYGGPEKLREAEDSEYEYDAQDYAREAEVDARAGNYAREAEDYAREAEYSAREVQNYAR</sequence>
<proteinExistence type="predicted"/>
<keyword evidence="2" id="KW-1185">Reference proteome</keyword>
<keyword evidence="1" id="KW-0645">Protease</keyword>
<gene>
    <name evidence="1" type="ORF">FA95DRAFT_1569379</name>
</gene>
<reference evidence="1" key="2">
    <citation type="journal article" date="2022" name="New Phytol.">
        <title>Evolutionary transition to the ectomycorrhizal habit in the genomes of a hyperdiverse lineage of mushroom-forming fungi.</title>
        <authorList>
            <person name="Looney B."/>
            <person name="Miyauchi S."/>
            <person name="Morin E."/>
            <person name="Drula E."/>
            <person name="Courty P.E."/>
            <person name="Kohler A."/>
            <person name="Kuo A."/>
            <person name="LaButti K."/>
            <person name="Pangilinan J."/>
            <person name="Lipzen A."/>
            <person name="Riley R."/>
            <person name="Andreopoulos W."/>
            <person name="He G."/>
            <person name="Johnson J."/>
            <person name="Nolan M."/>
            <person name="Tritt A."/>
            <person name="Barry K.W."/>
            <person name="Grigoriev I.V."/>
            <person name="Nagy L.G."/>
            <person name="Hibbett D."/>
            <person name="Henrissat B."/>
            <person name="Matheny P.B."/>
            <person name="Labbe J."/>
            <person name="Martin F.M."/>
        </authorList>
    </citation>
    <scope>NUCLEOTIDE SEQUENCE</scope>
    <source>
        <strain evidence="1">FP105234-sp</strain>
    </source>
</reference>
<organism evidence="1 2">
    <name type="scientific">Auriscalpium vulgare</name>
    <dbReference type="NCBI Taxonomy" id="40419"/>
    <lineage>
        <taxon>Eukaryota</taxon>
        <taxon>Fungi</taxon>
        <taxon>Dikarya</taxon>
        <taxon>Basidiomycota</taxon>
        <taxon>Agaricomycotina</taxon>
        <taxon>Agaricomycetes</taxon>
        <taxon>Russulales</taxon>
        <taxon>Auriscalpiaceae</taxon>
        <taxon>Auriscalpium</taxon>
    </lineage>
</organism>
<accession>A0ACB8S8M1</accession>
<keyword evidence="1" id="KW-0378">Hydrolase</keyword>
<dbReference type="Proteomes" id="UP000814033">
    <property type="component" value="Unassembled WGS sequence"/>
</dbReference>
<dbReference type="EMBL" id="MU275846">
    <property type="protein sequence ID" value="KAI0052291.1"/>
    <property type="molecule type" value="Genomic_DNA"/>
</dbReference>
<comment type="caution">
    <text evidence="1">The sequence shown here is derived from an EMBL/GenBank/DDBJ whole genome shotgun (WGS) entry which is preliminary data.</text>
</comment>
<evidence type="ECO:0000313" key="1">
    <source>
        <dbReference type="EMBL" id="KAI0052291.1"/>
    </source>
</evidence>